<keyword evidence="3" id="KW-1185">Reference proteome</keyword>
<comment type="caution">
    <text evidence="2">The sequence shown here is derived from an EMBL/GenBank/DDBJ whole genome shotgun (WGS) entry which is preliminary data.</text>
</comment>
<organism evidence="2 3">
    <name type="scientific">Jimgerdemannia flammicorona</name>
    <dbReference type="NCBI Taxonomy" id="994334"/>
    <lineage>
        <taxon>Eukaryota</taxon>
        <taxon>Fungi</taxon>
        <taxon>Fungi incertae sedis</taxon>
        <taxon>Mucoromycota</taxon>
        <taxon>Mucoromycotina</taxon>
        <taxon>Endogonomycetes</taxon>
        <taxon>Endogonales</taxon>
        <taxon>Endogonaceae</taxon>
        <taxon>Jimgerdemannia</taxon>
    </lineage>
</organism>
<dbReference type="Pfam" id="PF14617">
    <property type="entry name" value="CMS1"/>
    <property type="match status" value="1"/>
</dbReference>
<protein>
    <submittedName>
        <fullName evidence="2">U3-containing 90S pre-ribosomal complex subunit-domain containing protein</fullName>
    </submittedName>
</protein>
<dbReference type="AlphaFoldDB" id="A0A433A0G0"/>
<accession>A0A433A0G0</accession>
<dbReference type="PANTHER" id="PTHR24030">
    <property type="entry name" value="PROTEIN CMSS1"/>
    <property type="match status" value="1"/>
</dbReference>
<dbReference type="EMBL" id="RBNI01022612">
    <property type="protein sequence ID" value="RUO96218.1"/>
    <property type="molecule type" value="Genomic_DNA"/>
</dbReference>
<reference evidence="2 3" key="1">
    <citation type="journal article" date="2018" name="New Phytol.">
        <title>Phylogenomics of Endogonaceae and evolution of mycorrhizas within Mucoromycota.</title>
        <authorList>
            <person name="Chang Y."/>
            <person name="Desiro A."/>
            <person name="Na H."/>
            <person name="Sandor L."/>
            <person name="Lipzen A."/>
            <person name="Clum A."/>
            <person name="Barry K."/>
            <person name="Grigoriev I.V."/>
            <person name="Martin F.M."/>
            <person name="Stajich J.E."/>
            <person name="Smith M.E."/>
            <person name="Bonito G."/>
            <person name="Spatafora J.W."/>
        </authorList>
    </citation>
    <scope>NUCLEOTIDE SEQUENCE [LARGE SCALE GENOMIC DNA]</scope>
    <source>
        <strain evidence="2 3">GMNB39</strain>
    </source>
</reference>
<evidence type="ECO:0000313" key="2">
    <source>
        <dbReference type="EMBL" id="RUO96218.1"/>
    </source>
</evidence>
<dbReference type="OrthoDB" id="1929311at2759"/>
<feature type="compositionally biased region" description="Basic residues" evidence="1">
    <location>
        <begin position="46"/>
        <end position="61"/>
    </location>
</feature>
<feature type="region of interest" description="Disordered" evidence="1">
    <location>
        <begin position="25"/>
        <end position="61"/>
    </location>
</feature>
<dbReference type="Proteomes" id="UP000268093">
    <property type="component" value="Unassembled WGS sequence"/>
</dbReference>
<evidence type="ECO:0000256" key="1">
    <source>
        <dbReference type="SAM" id="MobiDB-lite"/>
    </source>
</evidence>
<gene>
    <name evidence="2" type="ORF">BC936DRAFT_142412</name>
</gene>
<sequence length="242" mass="26993">MSKRQSGDALEDDFALDLTVFAESGDEDDVANNDAGGNEAADPRSSKKRKTDGKSPKKKKVCHVYRKKKSHIVENVDITSLDRASQCEYIWEVQKKAIPSLSTMELEERRVPEDAFLDTKPFASPHTINNFASFIKFGVTSYKKKLVVKPSDDIQRGAPVVLILTSSAIRAVDVIRAMTEFQKQAKVAKLFAKHLKLEEQIAFLNNTIVNVAVGTPARVMKLIEESDDSVSPWSTRELKQVP</sequence>
<dbReference type="GO" id="GO:0030686">
    <property type="term" value="C:90S preribosome"/>
    <property type="evidence" value="ECO:0007669"/>
    <property type="project" value="TreeGrafter"/>
</dbReference>
<name>A0A433A0G0_9FUNG</name>
<dbReference type="GO" id="GO:0005634">
    <property type="term" value="C:nucleus"/>
    <property type="evidence" value="ECO:0007669"/>
    <property type="project" value="TreeGrafter"/>
</dbReference>
<evidence type="ECO:0000313" key="3">
    <source>
        <dbReference type="Proteomes" id="UP000268093"/>
    </source>
</evidence>
<dbReference type="InterPro" id="IPR032704">
    <property type="entry name" value="Cms1"/>
</dbReference>
<dbReference type="PANTHER" id="PTHR24030:SF0">
    <property type="entry name" value="PROTEIN CMSS1"/>
    <property type="match status" value="1"/>
</dbReference>
<proteinExistence type="predicted"/>